<organism evidence="1">
    <name type="scientific">marine metagenome</name>
    <dbReference type="NCBI Taxonomy" id="408172"/>
    <lineage>
        <taxon>unclassified sequences</taxon>
        <taxon>metagenomes</taxon>
        <taxon>ecological metagenomes</taxon>
    </lineage>
</organism>
<evidence type="ECO:0000313" key="1">
    <source>
        <dbReference type="EMBL" id="SVD02867.1"/>
    </source>
</evidence>
<feature type="non-terminal residue" evidence="1">
    <location>
        <position position="63"/>
    </location>
</feature>
<reference evidence="1" key="1">
    <citation type="submission" date="2018-05" db="EMBL/GenBank/DDBJ databases">
        <authorList>
            <person name="Lanie J.A."/>
            <person name="Ng W.-L."/>
            <person name="Kazmierczak K.M."/>
            <person name="Andrzejewski T.M."/>
            <person name="Davidsen T.M."/>
            <person name="Wayne K.J."/>
            <person name="Tettelin H."/>
            <person name="Glass J.I."/>
            <person name="Rusch D."/>
            <person name="Podicherti R."/>
            <person name="Tsui H.-C.T."/>
            <person name="Winkler M.E."/>
        </authorList>
    </citation>
    <scope>NUCLEOTIDE SEQUENCE</scope>
</reference>
<protein>
    <submittedName>
        <fullName evidence="1">Uncharacterized protein</fullName>
    </submittedName>
</protein>
<name>A0A382S0S0_9ZZZZ</name>
<dbReference type="AlphaFoldDB" id="A0A382S0S0"/>
<dbReference type="EMBL" id="UINC01125199">
    <property type="protein sequence ID" value="SVD02867.1"/>
    <property type="molecule type" value="Genomic_DNA"/>
</dbReference>
<gene>
    <name evidence="1" type="ORF">METZ01_LOCUS355721</name>
</gene>
<sequence length="63" mass="6836">MEDWNNGNESMEVPSGMAVYAGCVRPTTGSSLTVKLPPFVGPNDVVEYIGDRFDWGFIPLTVA</sequence>
<accession>A0A382S0S0</accession>
<proteinExistence type="predicted"/>